<dbReference type="CDD" id="cd17321">
    <property type="entry name" value="MFS_MMR_MDR_like"/>
    <property type="match status" value="1"/>
</dbReference>
<dbReference type="RefSeq" id="WP_015792514.1">
    <property type="nucleotide sequence ID" value="NC_013131.1"/>
</dbReference>
<feature type="transmembrane region" description="Helical" evidence="7">
    <location>
        <begin position="81"/>
        <end position="99"/>
    </location>
</feature>
<dbReference type="SUPFAM" id="SSF103473">
    <property type="entry name" value="MFS general substrate transporter"/>
    <property type="match status" value="1"/>
</dbReference>
<comment type="subcellular location">
    <subcellularLocation>
        <location evidence="1">Cell membrane</location>
        <topology evidence="1">Multi-pass membrane protein</topology>
    </subcellularLocation>
</comment>
<feature type="domain" description="Major facilitator superfamily (MFS) profile" evidence="8">
    <location>
        <begin position="15"/>
        <end position="498"/>
    </location>
</feature>
<feature type="transmembrane region" description="Helical" evidence="7">
    <location>
        <begin position="166"/>
        <end position="189"/>
    </location>
</feature>
<dbReference type="Proteomes" id="UP000000851">
    <property type="component" value="Chromosome"/>
</dbReference>
<dbReference type="PRINTS" id="PR01036">
    <property type="entry name" value="TCRTETB"/>
</dbReference>
<feature type="transmembrane region" description="Helical" evidence="7">
    <location>
        <begin position="12"/>
        <end position="33"/>
    </location>
</feature>
<gene>
    <name evidence="9" type="ordered locus">Caci_3897</name>
</gene>
<name>C7QEL5_CATAD</name>
<evidence type="ECO:0000313" key="10">
    <source>
        <dbReference type="Proteomes" id="UP000000851"/>
    </source>
</evidence>
<evidence type="ECO:0000256" key="6">
    <source>
        <dbReference type="ARBA" id="ARBA00023136"/>
    </source>
</evidence>
<keyword evidence="2" id="KW-0813">Transport</keyword>
<dbReference type="AlphaFoldDB" id="C7QEL5"/>
<dbReference type="PANTHER" id="PTHR42718">
    <property type="entry name" value="MAJOR FACILITATOR SUPERFAMILY MULTIDRUG TRANSPORTER MFSC"/>
    <property type="match status" value="1"/>
</dbReference>
<proteinExistence type="predicted"/>
<feature type="transmembrane region" description="Helical" evidence="7">
    <location>
        <begin position="335"/>
        <end position="357"/>
    </location>
</feature>
<feature type="transmembrane region" description="Helical" evidence="7">
    <location>
        <begin position="363"/>
        <end position="386"/>
    </location>
</feature>
<feature type="transmembrane region" description="Helical" evidence="7">
    <location>
        <begin position="139"/>
        <end position="160"/>
    </location>
</feature>
<evidence type="ECO:0000256" key="1">
    <source>
        <dbReference type="ARBA" id="ARBA00004651"/>
    </source>
</evidence>
<feature type="transmembrane region" description="Helical" evidence="7">
    <location>
        <begin position="310"/>
        <end position="328"/>
    </location>
</feature>
<feature type="transmembrane region" description="Helical" evidence="7">
    <location>
        <begin position="230"/>
        <end position="250"/>
    </location>
</feature>
<accession>C7QEL5</accession>
<dbReference type="PROSITE" id="PS50850">
    <property type="entry name" value="MFS"/>
    <property type="match status" value="1"/>
</dbReference>
<feature type="transmembrane region" description="Helical" evidence="7">
    <location>
        <begin position="201"/>
        <end position="224"/>
    </location>
</feature>
<sequence>MPALDLSQSPRRWPALAALTLSVLIVGLDGTVINVALPTIAGDLHTDSAQLQWISGGYLLALSVAMLPVGLLGDRYGHRRLLLSGIAVFGAASLVGSLADSPTAVIAARAVLGLGAAAILPLSMAILPRVFSKDEQPRAIAVWTAATALGMPVGPVVGGWLLNHFWWGSVFLFNVPVAVVALAAGLWLLPRDAERTSAAPPFDTLGALLGGLGITALVYGTILISEDGWTAPSVLASLSAAAALLAGFVVRERRFPHPLVDFALFGDRRFRWGTLIAVFVNFAVMGILFVVPQYLQSVLGNDAFGTGIRVLPLIGGLMLSAALSEFLLPRLGVRLVVTTGLLVLAAGVLFGATTGAADGYGFAAGWLGLTGLGFGLAVVPATSLVLGTLPDHGTGSGTSLLETIQQLGSALGVAGLGSLLSYGYLARLHTGRLPTSEADAARDSVSDADALAGQLHDAGLAVNAHASFVHGMSLVLLVCGVIALLGAGLAAAFLPRHAGAPGAGQVSGTVAEPAESIA</sequence>
<keyword evidence="3" id="KW-1003">Cell membrane</keyword>
<dbReference type="InterPro" id="IPR036259">
    <property type="entry name" value="MFS_trans_sf"/>
</dbReference>
<feature type="transmembrane region" description="Helical" evidence="7">
    <location>
        <begin position="474"/>
        <end position="494"/>
    </location>
</feature>
<keyword evidence="4 7" id="KW-0812">Transmembrane</keyword>
<dbReference type="InterPro" id="IPR020846">
    <property type="entry name" value="MFS_dom"/>
</dbReference>
<evidence type="ECO:0000256" key="7">
    <source>
        <dbReference type="SAM" id="Phobius"/>
    </source>
</evidence>
<evidence type="ECO:0000313" key="9">
    <source>
        <dbReference type="EMBL" id="ACU72785.1"/>
    </source>
</evidence>
<dbReference type="PANTHER" id="PTHR42718:SF42">
    <property type="entry name" value="EXPORT PROTEIN"/>
    <property type="match status" value="1"/>
</dbReference>
<dbReference type="InterPro" id="IPR011701">
    <property type="entry name" value="MFS"/>
</dbReference>
<evidence type="ECO:0000256" key="4">
    <source>
        <dbReference type="ARBA" id="ARBA00022692"/>
    </source>
</evidence>
<evidence type="ECO:0000256" key="3">
    <source>
        <dbReference type="ARBA" id="ARBA00022475"/>
    </source>
</evidence>
<dbReference type="GO" id="GO:0022857">
    <property type="term" value="F:transmembrane transporter activity"/>
    <property type="evidence" value="ECO:0007669"/>
    <property type="project" value="InterPro"/>
</dbReference>
<dbReference type="InParanoid" id="C7QEL5"/>
<dbReference type="HOGENOM" id="CLU_000960_28_2_11"/>
<dbReference type="GO" id="GO:0005886">
    <property type="term" value="C:plasma membrane"/>
    <property type="evidence" value="ECO:0007669"/>
    <property type="project" value="UniProtKB-SubCell"/>
</dbReference>
<reference evidence="9 10" key="1">
    <citation type="journal article" date="2009" name="Stand. Genomic Sci.">
        <title>Complete genome sequence of Catenulispora acidiphila type strain (ID 139908).</title>
        <authorList>
            <person name="Copeland A."/>
            <person name="Lapidus A."/>
            <person name="Glavina Del Rio T."/>
            <person name="Nolan M."/>
            <person name="Lucas S."/>
            <person name="Chen F."/>
            <person name="Tice H."/>
            <person name="Cheng J.F."/>
            <person name="Bruce D."/>
            <person name="Goodwin L."/>
            <person name="Pitluck S."/>
            <person name="Mikhailova N."/>
            <person name="Pati A."/>
            <person name="Ivanova N."/>
            <person name="Mavromatis K."/>
            <person name="Chen A."/>
            <person name="Palaniappan K."/>
            <person name="Chain P."/>
            <person name="Land M."/>
            <person name="Hauser L."/>
            <person name="Chang Y.J."/>
            <person name="Jeffries C.D."/>
            <person name="Chertkov O."/>
            <person name="Brettin T."/>
            <person name="Detter J.C."/>
            <person name="Han C."/>
            <person name="Ali Z."/>
            <person name="Tindall B.J."/>
            <person name="Goker M."/>
            <person name="Bristow J."/>
            <person name="Eisen J.A."/>
            <person name="Markowitz V."/>
            <person name="Hugenholtz P."/>
            <person name="Kyrpides N.C."/>
            <person name="Klenk H.P."/>
        </authorList>
    </citation>
    <scope>NUCLEOTIDE SEQUENCE [LARGE SCALE GENOMIC DNA]</scope>
    <source>
        <strain evidence="10">DSM 44928 / JCM 14897 / NBRC 102108 / NRRL B-24433 / ID139908</strain>
    </source>
</reference>
<dbReference type="KEGG" id="cai:Caci_3897"/>
<keyword evidence="6 7" id="KW-0472">Membrane</keyword>
<feature type="transmembrane region" description="Helical" evidence="7">
    <location>
        <begin position="53"/>
        <end position="72"/>
    </location>
</feature>
<keyword evidence="10" id="KW-1185">Reference proteome</keyword>
<dbReference type="Pfam" id="PF07690">
    <property type="entry name" value="MFS_1"/>
    <property type="match status" value="1"/>
</dbReference>
<dbReference type="InterPro" id="IPR004638">
    <property type="entry name" value="EmrB-like"/>
</dbReference>
<protein>
    <submittedName>
        <fullName evidence="9">Drug resistance transporter, EmrB/QacA subfamily</fullName>
    </submittedName>
</protein>
<keyword evidence="5 7" id="KW-1133">Transmembrane helix</keyword>
<evidence type="ECO:0000256" key="5">
    <source>
        <dbReference type="ARBA" id="ARBA00022989"/>
    </source>
</evidence>
<dbReference type="Gene3D" id="1.20.1250.20">
    <property type="entry name" value="MFS general substrate transporter like domains"/>
    <property type="match status" value="2"/>
</dbReference>
<evidence type="ECO:0000256" key="2">
    <source>
        <dbReference type="ARBA" id="ARBA00022448"/>
    </source>
</evidence>
<dbReference type="EMBL" id="CP001700">
    <property type="protein sequence ID" value="ACU72785.1"/>
    <property type="molecule type" value="Genomic_DNA"/>
</dbReference>
<organism evidence="9 10">
    <name type="scientific">Catenulispora acidiphila (strain DSM 44928 / JCM 14897 / NBRC 102108 / NRRL B-24433 / ID139908)</name>
    <dbReference type="NCBI Taxonomy" id="479433"/>
    <lineage>
        <taxon>Bacteria</taxon>
        <taxon>Bacillati</taxon>
        <taxon>Actinomycetota</taxon>
        <taxon>Actinomycetes</taxon>
        <taxon>Catenulisporales</taxon>
        <taxon>Catenulisporaceae</taxon>
        <taxon>Catenulispora</taxon>
    </lineage>
</organism>
<dbReference type="NCBIfam" id="TIGR00711">
    <property type="entry name" value="efflux_EmrB"/>
    <property type="match status" value="1"/>
</dbReference>
<feature type="transmembrane region" description="Helical" evidence="7">
    <location>
        <begin position="105"/>
        <end position="127"/>
    </location>
</feature>
<evidence type="ECO:0000259" key="8">
    <source>
        <dbReference type="PROSITE" id="PS50850"/>
    </source>
</evidence>
<dbReference type="STRING" id="479433.Caci_3897"/>
<dbReference type="OrthoDB" id="9781469at2"/>
<dbReference type="eggNOG" id="COG0477">
    <property type="taxonomic scope" value="Bacteria"/>
</dbReference>
<feature type="transmembrane region" description="Helical" evidence="7">
    <location>
        <begin position="270"/>
        <end position="290"/>
    </location>
</feature>